<name>A0A9P1FFS0_9DINO</name>
<evidence type="ECO:0000313" key="3">
    <source>
        <dbReference type="Proteomes" id="UP001152797"/>
    </source>
</evidence>
<organism evidence="1">
    <name type="scientific">Cladocopium goreaui</name>
    <dbReference type="NCBI Taxonomy" id="2562237"/>
    <lineage>
        <taxon>Eukaryota</taxon>
        <taxon>Sar</taxon>
        <taxon>Alveolata</taxon>
        <taxon>Dinophyceae</taxon>
        <taxon>Suessiales</taxon>
        <taxon>Symbiodiniaceae</taxon>
        <taxon>Cladocopium</taxon>
    </lineage>
</organism>
<protein>
    <submittedName>
        <fullName evidence="1">Uncharacterized protein</fullName>
    </submittedName>
</protein>
<dbReference type="OrthoDB" id="10436523at2759"/>
<comment type="caution">
    <text evidence="1">The sequence shown here is derived from an EMBL/GenBank/DDBJ whole genome shotgun (WGS) entry which is preliminary data.</text>
</comment>
<gene>
    <name evidence="1" type="ORF">C1SCF055_LOCUS807</name>
</gene>
<dbReference type="AlphaFoldDB" id="A0A9P1FFS0"/>
<reference evidence="2 3" key="2">
    <citation type="submission" date="2024-05" db="EMBL/GenBank/DDBJ databases">
        <authorList>
            <person name="Chen Y."/>
            <person name="Shah S."/>
            <person name="Dougan E. K."/>
            <person name="Thang M."/>
            <person name="Chan C."/>
        </authorList>
    </citation>
    <scope>NUCLEOTIDE SEQUENCE [LARGE SCALE GENOMIC DNA]</scope>
</reference>
<dbReference type="Proteomes" id="UP001152797">
    <property type="component" value="Unassembled WGS sequence"/>
</dbReference>
<proteinExistence type="predicted"/>
<evidence type="ECO:0000313" key="2">
    <source>
        <dbReference type="EMBL" id="CAL4759529.1"/>
    </source>
</evidence>
<reference evidence="1" key="1">
    <citation type="submission" date="2022-10" db="EMBL/GenBank/DDBJ databases">
        <authorList>
            <person name="Chen Y."/>
            <person name="Dougan E. K."/>
            <person name="Chan C."/>
            <person name="Rhodes N."/>
            <person name="Thang M."/>
        </authorList>
    </citation>
    <scope>NUCLEOTIDE SEQUENCE</scope>
</reference>
<dbReference type="EMBL" id="CAMXCT010000001">
    <property type="protein sequence ID" value="CAI3972217.1"/>
    <property type="molecule type" value="Genomic_DNA"/>
</dbReference>
<evidence type="ECO:0000313" key="1">
    <source>
        <dbReference type="EMBL" id="CAI3972217.1"/>
    </source>
</evidence>
<dbReference type="EMBL" id="CAMXCT030000001">
    <property type="protein sequence ID" value="CAL4759529.1"/>
    <property type="molecule type" value="Genomic_DNA"/>
</dbReference>
<dbReference type="EMBL" id="CAMXCT020000001">
    <property type="protein sequence ID" value="CAL1125592.1"/>
    <property type="molecule type" value="Genomic_DNA"/>
</dbReference>
<accession>A0A9P1FFS0</accession>
<sequence>MAVFSTALAEGPLRIATFNVDATPPLGSPCAYMPAERILDPLSARGIVILSDEAPIVLCAVDWIGIGNAAHDAWREALADAAGTDIHHVSVHVLHQHDAPTCDLSAEALLAEQGLGGKMFDMTFARRTIDSVAAAIREAVSAPVEISHIGLGQAEVEKVASNRRILGPDGKVQYVRFSSCTNPDAVAAPEGVIDPNVKLIAFYDGDRPVASLTYYATHPQSYYREGDVSADFVGMARAIRESDVPEVTHVHFNGASGNVAAGKYNDGSHENRPVLAGRLAEGMRKAWDNIRKTPVTAEDVAWEVLPVAIPPRDTLMEDELRALLEDKEANEGERVRAARDLSFLTRANGGQKIELSCLSLGDARVLHMPGELFIEYQLAAQAMQPEQFVCMAAYGDYGPGYIGTSISYGQGGYETSRVSRTAPEVEGVLTEGIAELLGVKGSLKDAPATQVPSLIK</sequence>
<keyword evidence="3" id="KW-1185">Reference proteome</keyword>